<comment type="caution">
    <text evidence="6">The sequence shown here is derived from an EMBL/GenBank/DDBJ whole genome shotgun (WGS) entry which is preliminary data.</text>
</comment>
<dbReference type="Pfam" id="PF01420">
    <property type="entry name" value="Methylase_S"/>
    <property type="match status" value="1"/>
</dbReference>
<dbReference type="GO" id="GO:0003677">
    <property type="term" value="F:DNA binding"/>
    <property type="evidence" value="ECO:0007669"/>
    <property type="project" value="UniProtKB-KW"/>
</dbReference>
<dbReference type="EC" id="3.1.21.-" evidence="6"/>
<keyword evidence="6" id="KW-0255">Endonuclease</keyword>
<feature type="domain" description="Type I restriction modification DNA specificity" evidence="5">
    <location>
        <begin position="24"/>
        <end position="190"/>
    </location>
</feature>
<dbReference type="GO" id="GO:0016787">
    <property type="term" value="F:hydrolase activity"/>
    <property type="evidence" value="ECO:0007669"/>
    <property type="project" value="UniProtKB-KW"/>
</dbReference>
<evidence type="ECO:0000256" key="3">
    <source>
        <dbReference type="ARBA" id="ARBA00023125"/>
    </source>
</evidence>
<dbReference type="InterPro" id="IPR044946">
    <property type="entry name" value="Restrct_endonuc_typeI_TRD_sf"/>
</dbReference>
<evidence type="ECO:0000313" key="6">
    <source>
        <dbReference type="EMBL" id="HJE38509.1"/>
    </source>
</evidence>
<reference evidence="6" key="2">
    <citation type="submission" date="2021-09" db="EMBL/GenBank/DDBJ databases">
        <authorList>
            <person name="Gilroy R."/>
        </authorList>
    </citation>
    <scope>NUCLEOTIDE SEQUENCE</scope>
    <source>
        <strain evidence="6">4100</strain>
    </source>
</reference>
<keyword evidence="4" id="KW-0175">Coiled coil</keyword>
<keyword evidence="6" id="KW-0540">Nuclease</keyword>
<dbReference type="CDD" id="cd17294">
    <property type="entry name" value="RMtype1_S_MmaC7ORF19P_TRD1-CR1_like"/>
    <property type="match status" value="1"/>
</dbReference>
<dbReference type="GO" id="GO:0009307">
    <property type="term" value="P:DNA restriction-modification system"/>
    <property type="evidence" value="ECO:0007669"/>
    <property type="project" value="UniProtKB-KW"/>
</dbReference>
<keyword evidence="2" id="KW-0680">Restriction system</keyword>
<organism evidence="6 7">
    <name type="scientific">Candidatus Amulumruptor caecigallinarius</name>
    <dbReference type="NCBI Taxonomy" id="2109911"/>
    <lineage>
        <taxon>Bacteria</taxon>
        <taxon>Pseudomonadati</taxon>
        <taxon>Bacteroidota</taxon>
        <taxon>Bacteroidia</taxon>
        <taxon>Bacteroidales</taxon>
        <taxon>Muribaculaceae</taxon>
        <taxon>Candidatus Amulumruptor</taxon>
    </lineage>
</organism>
<dbReference type="SUPFAM" id="SSF116734">
    <property type="entry name" value="DNA methylase specificity domain"/>
    <property type="match status" value="1"/>
</dbReference>
<reference evidence="6" key="1">
    <citation type="journal article" date="2021" name="PeerJ">
        <title>Extensive microbial diversity within the chicken gut microbiome revealed by metagenomics and culture.</title>
        <authorList>
            <person name="Gilroy R."/>
            <person name="Ravi A."/>
            <person name="Getino M."/>
            <person name="Pursley I."/>
            <person name="Horton D.L."/>
            <person name="Alikhan N.F."/>
            <person name="Baker D."/>
            <person name="Gharbi K."/>
            <person name="Hall N."/>
            <person name="Watson M."/>
            <person name="Adriaenssens E.M."/>
            <person name="Foster-Nyarko E."/>
            <person name="Jarju S."/>
            <person name="Secka A."/>
            <person name="Antonio M."/>
            <person name="Oren A."/>
            <person name="Chaudhuri R.R."/>
            <person name="La Ragione R."/>
            <person name="Hildebrand F."/>
            <person name="Pallen M.J."/>
        </authorList>
    </citation>
    <scope>NUCLEOTIDE SEQUENCE</scope>
    <source>
        <strain evidence="6">4100</strain>
    </source>
</reference>
<dbReference type="PANTHER" id="PTHR43140">
    <property type="entry name" value="TYPE-1 RESTRICTION ENZYME ECOKI SPECIFICITY PROTEIN"/>
    <property type="match status" value="1"/>
</dbReference>
<evidence type="ECO:0000256" key="2">
    <source>
        <dbReference type="ARBA" id="ARBA00022747"/>
    </source>
</evidence>
<gene>
    <name evidence="6" type="ORF">K8V47_01915</name>
</gene>
<evidence type="ECO:0000256" key="1">
    <source>
        <dbReference type="ARBA" id="ARBA00010923"/>
    </source>
</evidence>
<evidence type="ECO:0000256" key="4">
    <source>
        <dbReference type="SAM" id="Coils"/>
    </source>
</evidence>
<dbReference type="InterPro" id="IPR000055">
    <property type="entry name" value="Restrct_endonuc_typeI_TRD"/>
</dbReference>
<sequence length="267" mass="29493">MSKLQQLIDRLCPDGVPYLPISKIATCYAGATPKTSVKDNWENGTIPWMSSGEVNNEIITDTIQKISQKGFDSCSTKWVPANSVVIALAGQGKTRGLVALTKINLCTNQSLCAIVPNHELINSSFLYHYLKSQYQQLRQISSGDGTRGGLNLQMVNAYIVPVPPMEVQEEIVRILDTFQTHAAELQAELQARKEQYEYYRNLLLTFSPCAAGSGADGEQKENNVNTPPQGVMKLSGKLWAKSARFSEVLQAKPKTILQMAMHVSFLI</sequence>
<dbReference type="Proteomes" id="UP000711407">
    <property type="component" value="Unassembled WGS sequence"/>
</dbReference>
<keyword evidence="3" id="KW-0238">DNA-binding</keyword>
<protein>
    <submittedName>
        <fullName evidence="6">Restriction endonuclease subunit S</fullName>
        <ecNumber evidence="6">3.1.21.-</ecNumber>
    </submittedName>
</protein>
<comment type="similarity">
    <text evidence="1">Belongs to the type-I restriction system S methylase family.</text>
</comment>
<evidence type="ECO:0000313" key="7">
    <source>
        <dbReference type="Proteomes" id="UP000711407"/>
    </source>
</evidence>
<name>A0A921E713_9BACT</name>
<feature type="coiled-coil region" evidence="4">
    <location>
        <begin position="175"/>
        <end position="202"/>
    </location>
</feature>
<accession>A0A921E713</accession>
<dbReference type="GO" id="GO:0004519">
    <property type="term" value="F:endonuclease activity"/>
    <property type="evidence" value="ECO:0007669"/>
    <property type="project" value="UniProtKB-KW"/>
</dbReference>
<evidence type="ECO:0000259" key="5">
    <source>
        <dbReference type="Pfam" id="PF01420"/>
    </source>
</evidence>
<dbReference type="PANTHER" id="PTHR43140:SF1">
    <property type="entry name" value="TYPE I RESTRICTION ENZYME ECOKI SPECIFICITY SUBUNIT"/>
    <property type="match status" value="1"/>
</dbReference>
<dbReference type="Gene3D" id="3.90.220.20">
    <property type="entry name" value="DNA methylase specificity domains"/>
    <property type="match status" value="1"/>
</dbReference>
<dbReference type="InterPro" id="IPR051212">
    <property type="entry name" value="Type-I_RE_S_subunit"/>
</dbReference>
<proteinExistence type="inferred from homology"/>
<keyword evidence="6" id="KW-0378">Hydrolase</keyword>
<dbReference type="EMBL" id="DYXT01000016">
    <property type="protein sequence ID" value="HJE38509.1"/>
    <property type="molecule type" value="Genomic_DNA"/>
</dbReference>
<dbReference type="AlphaFoldDB" id="A0A921E713"/>